<proteinExistence type="predicted"/>
<evidence type="ECO:0000313" key="1">
    <source>
        <dbReference type="EMBL" id="KAJ9055600.1"/>
    </source>
</evidence>
<sequence>MGASIHSPYSTEFSSMKITDILKLHNATLPLFSFEFSPPSTPQGEALLQPRISNLAKTSPAFASVTWGAGGTSTNKSLAMAVALQGKGLEVLMHITTSNTTSAEIVSKLIVAKDAGIKNLLVLRGDRVDPNSYSSRGVKESVDSVASPHAFDHANELVSFIREKFSDSFCIGVAAYPEMHPESKNEEEDLKYLKQKVDSGADFILTQFFFNASIYHPWVRKVRALGINHPIIPNVMVFRNATSLEKLIGLAKVNLPYALRRQLDANLGKKEIEALGIKTSTEIMENLISSRENYNDLPCVHLSTLNQEDSVKQVLQNVGWSWPQNQGSKNKRCLQSLKIPISVIHFSKPGHLCESRLFMLYYLIYINTSGIVYLS</sequence>
<protein>
    <submittedName>
        <fullName evidence="1">Methylenetetrahydrofolate reductase 1, variant 2</fullName>
        <ecNumber evidence="1">1.5.1.20</ecNumber>
    </submittedName>
</protein>
<keyword evidence="1" id="KW-0560">Oxidoreductase</keyword>
<dbReference type="EMBL" id="QTSX02006394">
    <property type="protein sequence ID" value="KAJ9055600.1"/>
    <property type="molecule type" value="Genomic_DNA"/>
</dbReference>
<gene>
    <name evidence="1" type="primary">MET12_1</name>
    <name evidence="1" type="ORF">DSO57_1002076</name>
</gene>
<accession>A0ACC2RZZ8</accession>
<evidence type="ECO:0000313" key="2">
    <source>
        <dbReference type="Proteomes" id="UP001165960"/>
    </source>
</evidence>
<reference evidence="1" key="1">
    <citation type="submission" date="2022-04" db="EMBL/GenBank/DDBJ databases">
        <title>Genome of the entomopathogenic fungus Entomophthora muscae.</title>
        <authorList>
            <person name="Elya C."/>
            <person name="Lovett B.R."/>
            <person name="Lee E."/>
            <person name="Macias A.M."/>
            <person name="Hajek A.E."/>
            <person name="De Bivort B.L."/>
            <person name="Kasson M.T."/>
            <person name="De Fine Licht H.H."/>
            <person name="Stajich J.E."/>
        </authorList>
    </citation>
    <scope>NUCLEOTIDE SEQUENCE</scope>
    <source>
        <strain evidence="1">Berkeley</strain>
    </source>
</reference>
<organism evidence="1 2">
    <name type="scientific">Entomophthora muscae</name>
    <dbReference type="NCBI Taxonomy" id="34485"/>
    <lineage>
        <taxon>Eukaryota</taxon>
        <taxon>Fungi</taxon>
        <taxon>Fungi incertae sedis</taxon>
        <taxon>Zoopagomycota</taxon>
        <taxon>Entomophthoromycotina</taxon>
        <taxon>Entomophthoromycetes</taxon>
        <taxon>Entomophthorales</taxon>
        <taxon>Entomophthoraceae</taxon>
        <taxon>Entomophthora</taxon>
    </lineage>
</organism>
<comment type="caution">
    <text evidence="1">The sequence shown here is derived from an EMBL/GenBank/DDBJ whole genome shotgun (WGS) entry which is preliminary data.</text>
</comment>
<name>A0ACC2RZZ8_9FUNG</name>
<dbReference type="Proteomes" id="UP001165960">
    <property type="component" value="Unassembled WGS sequence"/>
</dbReference>
<dbReference type="EC" id="1.5.1.20" evidence="1"/>
<keyword evidence="2" id="KW-1185">Reference proteome</keyword>